<reference evidence="3 4" key="1">
    <citation type="submission" date="2018-10" db="EMBL/GenBank/DDBJ databases">
        <title>Natronolimnobius sp. XQ-INN 246 isolated from Inner Mongolia Autonomous Region of China.</title>
        <authorList>
            <person name="Xue Q."/>
        </authorList>
    </citation>
    <scope>NUCLEOTIDE SEQUENCE [LARGE SCALE GENOMIC DNA]</scope>
    <source>
        <strain evidence="3 4">XQ-INN 246</strain>
    </source>
</reference>
<dbReference type="OrthoDB" id="214923at2157"/>
<evidence type="ECO:0000313" key="3">
    <source>
        <dbReference type="EMBL" id="THE65626.1"/>
    </source>
</evidence>
<comment type="caution">
    <text evidence="3">The sequence shown here is derived from an EMBL/GenBank/DDBJ whole genome shotgun (WGS) entry which is preliminary data.</text>
</comment>
<feature type="region of interest" description="Disordered" evidence="1">
    <location>
        <begin position="83"/>
        <end position="140"/>
    </location>
</feature>
<evidence type="ECO:0000256" key="1">
    <source>
        <dbReference type="SAM" id="MobiDB-lite"/>
    </source>
</evidence>
<feature type="transmembrane region" description="Helical" evidence="2">
    <location>
        <begin position="57"/>
        <end position="77"/>
    </location>
</feature>
<feature type="compositionally biased region" description="Acidic residues" evidence="1">
    <location>
        <begin position="101"/>
        <end position="140"/>
    </location>
</feature>
<keyword evidence="2" id="KW-1133">Transmembrane helix</keyword>
<feature type="compositionally biased region" description="Basic and acidic residues" evidence="1">
    <location>
        <begin position="84"/>
        <end position="99"/>
    </location>
</feature>
<proteinExistence type="predicted"/>
<protein>
    <submittedName>
        <fullName evidence="3">Uncharacterized protein</fullName>
    </submittedName>
</protein>
<dbReference type="EMBL" id="RBZW01000018">
    <property type="protein sequence ID" value="THE65626.1"/>
    <property type="molecule type" value="Genomic_DNA"/>
</dbReference>
<organism evidence="3 4">
    <name type="scientific">Salinadaptatus halalkaliphilus</name>
    <dbReference type="NCBI Taxonomy" id="2419781"/>
    <lineage>
        <taxon>Archaea</taxon>
        <taxon>Methanobacteriati</taxon>
        <taxon>Methanobacteriota</taxon>
        <taxon>Stenosarchaea group</taxon>
        <taxon>Halobacteria</taxon>
        <taxon>Halobacteriales</taxon>
        <taxon>Natrialbaceae</taxon>
        <taxon>Salinadaptatus</taxon>
    </lineage>
</organism>
<evidence type="ECO:0000313" key="4">
    <source>
        <dbReference type="Proteomes" id="UP000318864"/>
    </source>
</evidence>
<keyword evidence="2" id="KW-0472">Membrane</keyword>
<gene>
    <name evidence="3" type="ORF">D8Y22_06755</name>
</gene>
<dbReference type="AlphaFoldDB" id="A0A4S3TN72"/>
<name>A0A4S3TN72_9EURY</name>
<keyword evidence="2" id="KW-0812">Transmembrane</keyword>
<keyword evidence="4" id="KW-1185">Reference proteome</keyword>
<accession>A0A4S3TN72</accession>
<feature type="transmembrane region" description="Helical" evidence="2">
    <location>
        <begin position="31"/>
        <end position="51"/>
    </location>
</feature>
<sequence length="140" mass="14946">MPSHSRTYPIDVSERPAATRWVRGLWSYYRAYTHTPAHTASAAALAIFGLLVFVDPIFAAVAIGSYLVPPIVLYVLADEQALENGKRADSDAAETHSDSEGIVDDAGDDDSDTDTDDGTDTDNSDTDTDSGDTDTDTDDG</sequence>
<dbReference type="Proteomes" id="UP000318864">
    <property type="component" value="Unassembled WGS sequence"/>
</dbReference>
<evidence type="ECO:0000256" key="2">
    <source>
        <dbReference type="SAM" id="Phobius"/>
    </source>
</evidence>